<dbReference type="PRINTS" id="PR01594">
    <property type="entry name" value="SECBCHAPRONE"/>
</dbReference>
<dbReference type="GO" id="GO:0005737">
    <property type="term" value="C:cytoplasm"/>
    <property type="evidence" value="ECO:0007669"/>
    <property type="project" value="UniProtKB-SubCell"/>
</dbReference>
<dbReference type="GO" id="GO:0006457">
    <property type="term" value="P:protein folding"/>
    <property type="evidence" value="ECO:0007669"/>
    <property type="project" value="UniProtKB-UniRule"/>
</dbReference>
<evidence type="ECO:0000256" key="1">
    <source>
        <dbReference type="ARBA" id="ARBA00009990"/>
    </source>
</evidence>
<dbReference type="AlphaFoldDB" id="L0H403"/>
<comment type="subunit">
    <text evidence="5">Homotetramer, a dimer of dimers. One homotetramer interacts with 1 SecA dimer.</text>
</comment>
<dbReference type="Pfam" id="PF02556">
    <property type="entry name" value="SecB"/>
    <property type="match status" value="1"/>
</dbReference>
<name>L0H403_9GAMM</name>
<dbReference type="EMBL" id="CP003051">
    <property type="protein sequence ID" value="AGA92329.1"/>
    <property type="molecule type" value="Genomic_DNA"/>
</dbReference>
<dbReference type="PANTHER" id="PTHR36918:SF1">
    <property type="entry name" value="PROTEIN-EXPORT PROTEIN SECB"/>
    <property type="match status" value="1"/>
</dbReference>
<evidence type="ECO:0000313" key="7">
    <source>
        <dbReference type="Proteomes" id="UP000010816"/>
    </source>
</evidence>
<evidence type="ECO:0000256" key="3">
    <source>
        <dbReference type="ARBA" id="ARBA00022927"/>
    </source>
</evidence>
<keyword evidence="3 5" id="KW-0653">Protein transport</keyword>
<dbReference type="RefSeq" id="WP_015282454.1">
    <property type="nucleotide sequence ID" value="NC_019940.1"/>
</dbReference>
<dbReference type="OrthoDB" id="9795145at2"/>
<accession>L0H403</accession>
<dbReference type="PATRIC" id="fig|765912.4.peg.3597"/>
<keyword evidence="5" id="KW-0963">Cytoplasm</keyword>
<dbReference type="GO" id="GO:0015031">
    <property type="term" value="P:protein transport"/>
    <property type="evidence" value="ECO:0007669"/>
    <property type="project" value="UniProtKB-UniRule"/>
</dbReference>
<protein>
    <recommendedName>
        <fullName evidence="5">Protein-export protein SecB</fullName>
    </recommendedName>
</protein>
<evidence type="ECO:0000256" key="4">
    <source>
        <dbReference type="ARBA" id="ARBA00023010"/>
    </source>
</evidence>
<sequence>MAEQQPQENARQFIVQRIYTKDVSFECPNAPEIFRQEWQPAHEVTLNTRVNKLGEETYEVVLAVTVTTKIGDKVATLVEVQQGGIFAASGFSKEELGPLLGAYCPNILFPFAREVVSDLVIKGSFPQLVLQPVNFDALYAQHQQQAADANESAQPH</sequence>
<comment type="function">
    <text evidence="5">One of the proteins required for the normal export of preproteins out of the cell cytoplasm. It is a molecular chaperone that binds to a subset of precursor proteins, maintaining them in a translocation-competent state. It also specifically binds to its receptor SecA.</text>
</comment>
<dbReference type="NCBIfam" id="NF004393">
    <property type="entry name" value="PRK05751.1-4"/>
    <property type="match status" value="1"/>
</dbReference>
<organism evidence="6 7">
    <name type="scientific">Thioflavicoccus mobilis 8321</name>
    <dbReference type="NCBI Taxonomy" id="765912"/>
    <lineage>
        <taxon>Bacteria</taxon>
        <taxon>Pseudomonadati</taxon>
        <taxon>Pseudomonadota</taxon>
        <taxon>Gammaproteobacteria</taxon>
        <taxon>Chromatiales</taxon>
        <taxon>Chromatiaceae</taxon>
        <taxon>Thioflavicoccus</taxon>
    </lineage>
</organism>
<dbReference type="HAMAP" id="MF_00821">
    <property type="entry name" value="SecB"/>
    <property type="match status" value="1"/>
</dbReference>
<evidence type="ECO:0000256" key="5">
    <source>
        <dbReference type="HAMAP-Rule" id="MF_00821"/>
    </source>
</evidence>
<dbReference type="NCBIfam" id="TIGR00809">
    <property type="entry name" value="secB"/>
    <property type="match status" value="1"/>
</dbReference>
<dbReference type="GO" id="GO:0051082">
    <property type="term" value="F:unfolded protein binding"/>
    <property type="evidence" value="ECO:0007669"/>
    <property type="project" value="InterPro"/>
</dbReference>
<keyword evidence="5" id="KW-0143">Chaperone</keyword>
<keyword evidence="7" id="KW-1185">Reference proteome</keyword>
<evidence type="ECO:0000313" key="6">
    <source>
        <dbReference type="EMBL" id="AGA92329.1"/>
    </source>
</evidence>
<dbReference type="InterPro" id="IPR003708">
    <property type="entry name" value="SecB"/>
</dbReference>
<keyword evidence="4 5" id="KW-0811">Translocation</keyword>
<dbReference type="eggNOG" id="COG1952">
    <property type="taxonomic scope" value="Bacteria"/>
</dbReference>
<dbReference type="KEGG" id="tmb:Thimo_3673"/>
<dbReference type="Proteomes" id="UP000010816">
    <property type="component" value="Chromosome"/>
</dbReference>
<dbReference type="SUPFAM" id="SSF54611">
    <property type="entry name" value="SecB-like"/>
    <property type="match status" value="1"/>
</dbReference>
<reference evidence="6 7" key="1">
    <citation type="submission" date="2011-09" db="EMBL/GenBank/DDBJ databases">
        <title>Complete sequence of chromosome of Thioflavicoccus mobilis 8321.</title>
        <authorList>
            <consortium name="US DOE Joint Genome Institute"/>
            <person name="Lucas S."/>
            <person name="Han J."/>
            <person name="Lapidus A."/>
            <person name="Cheng J.-F."/>
            <person name="Goodwin L."/>
            <person name="Pitluck S."/>
            <person name="Peters L."/>
            <person name="Ovchinnikova G."/>
            <person name="Lu M."/>
            <person name="Detter J.C."/>
            <person name="Han C."/>
            <person name="Tapia R."/>
            <person name="Land M."/>
            <person name="Hauser L."/>
            <person name="Kyrpides N."/>
            <person name="Ivanova N."/>
            <person name="Pagani I."/>
            <person name="Vogl K."/>
            <person name="Liu Z."/>
            <person name="Imhoff J."/>
            <person name="Thiel V."/>
            <person name="Frigaard N.-U."/>
            <person name="Bryant D."/>
            <person name="Woyke T."/>
        </authorList>
    </citation>
    <scope>NUCLEOTIDE SEQUENCE [LARGE SCALE GENOMIC DNA]</scope>
    <source>
        <strain evidence="6 7">8321</strain>
    </source>
</reference>
<dbReference type="PANTHER" id="PTHR36918">
    <property type="match status" value="1"/>
</dbReference>
<dbReference type="HOGENOM" id="CLU_111574_1_0_6"/>
<dbReference type="InterPro" id="IPR035958">
    <property type="entry name" value="SecB-like_sf"/>
</dbReference>
<gene>
    <name evidence="5" type="primary">secB</name>
    <name evidence="6" type="ORF">Thimo_3673</name>
</gene>
<comment type="subcellular location">
    <subcellularLocation>
        <location evidence="5">Cytoplasm</location>
    </subcellularLocation>
</comment>
<comment type="similarity">
    <text evidence="1 5">Belongs to the SecB family.</text>
</comment>
<evidence type="ECO:0000256" key="2">
    <source>
        <dbReference type="ARBA" id="ARBA00022448"/>
    </source>
</evidence>
<keyword evidence="2 5" id="KW-0813">Transport</keyword>
<proteinExistence type="inferred from homology"/>
<dbReference type="STRING" id="765912.Thimo_3673"/>
<dbReference type="Gene3D" id="3.10.420.10">
    <property type="entry name" value="SecB-like"/>
    <property type="match status" value="1"/>
</dbReference>
<dbReference type="GO" id="GO:0051262">
    <property type="term" value="P:protein tetramerization"/>
    <property type="evidence" value="ECO:0007669"/>
    <property type="project" value="InterPro"/>
</dbReference>